<dbReference type="STRING" id="930992.A0A0C9Z7X3"/>
<dbReference type="InterPro" id="IPR001764">
    <property type="entry name" value="Glyco_hydro_3_N"/>
</dbReference>
<evidence type="ECO:0000256" key="2">
    <source>
        <dbReference type="ARBA" id="ARBA00005336"/>
    </source>
</evidence>
<keyword evidence="3" id="KW-0119">Carbohydrate metabolism</keyword>
<evidence type="ECO:0000256" key="3">
    <source>
        <dbReference type="ARBA" id="ARBA00022651"/>
    </source>
</evidence>
<keyword evidence="4 9" id="KW-0378">Hydrolase</keyword>
<feature type="signal peptide" evidence="7">
    <location>
        <begin position="1"/>
        <end position="20"/>
    </location>
</feature>
<comment type="similarity">
    <text evidence="2">Belongs to the glycosyl hydrolase 3 family.</text>
</comment>
<keyword evidence="3" id="KW-0858">Xylan degradation</keyword>
<dbReference type="EC" id="3.2.1.37" evidence="6"/>
<organism evidence="9 10">
    <name type="scientific">Suillus luteus UH-Slu-Lm8-n1</name>
    <dbReference type="NCBI Taxonomy" id="930992"/>
    <lineage>
        <taxon>Eukaryota</taxon>
        <taxon>Fungi</taxon>
        <taxon>Dikarya</taxon>
        <taxon>Basidiomycota</taxon>
        <taxon>Agaricomycotina</taxon>
        <taxon>Agaricomycetes</taxon>
        <taxon>Agaricomycetidae</taxon>
        <taxon>Boletales</taxon>
        <taxon>Suillineae</taxon>
        <taxon>Suillaceae</taxon>
        <taxon>Suillus</taxon>
    </lineage>
</organism>
<dbReference type="GO" id="GO:0045493">
    <property type="term" value="P:xylan catabolic process"/>
    <property type="evidence" value="ECO:0007669"/>
    <property type="project" value="UniProtKB-UniPathway"/>
</dbReference>
<dbReference type="GO" id="GO:0031222">
    <property type="term" value="P:arabinan catabolic process"/>
    <property type="evidence" value="ECO:0007669"/>
    <property type="project" value="TreeGrafter"/>
</dbReference>
<evidence type="ECO:0000259" key="8">
    <source>
        <dbReference type="Pfam" id="PF00933"/>
    </source>
</evidence>
<dbReference type="OrthoDB" id="47059at2759"/>
<dbReference type="InterPro" id="IPR044993">
    <property type="entry name" value="BXL"/>
</dbReference>
<dbReference type="PANTHER" id="PTHR42721">
    <property type="entry name" value="SUGAR HYDROLASE-RELATED"/>
    <property type="match status" value="1"/>
</dbReference>
<dbReference type="Gene3D" id="3.20.20.300">
    <property type="entry name" value="Glycoside hydrolase, family 3, N-terminal domain"/>
    <property type="match status" value="1"/>
</dbReference>
<dbReference type="GO" id="GO:0009044">
    <property type="term" value="F:xylan 1,4-beta-xylosidase activity"/>
    <property type="evidence" value="ECO:0007669"/>
    <property type="project" value="UniProtKB-EC"/>
</dbReference>
<evidence type="ECO:0000313" key="9">
    <source>
        <dbReference type="EMBL" id="KIK33625.1"/>
    </source>
</evidence>
<feature type="domain" description="Glycoside hydrolase family 3 N-terminal" evidence="8">
    <location>
        <begin position="101"/>
        <end position="214"/>
    </location>
</feature>
<accession>A0A0C9Z7X3</accession>
<dbReference type="AlphaFoldDB" id="A0A0C9Z7X3"/>
<evidence type="ECO:0000256" key="4">
    <source>
        <dbReference type="ARBA" id="ARBA00022801"/>
    </source>
</evidence>
<keyword evidence="7" id="KW-0732">Signal</keyword>
<sequence>MWLSTHVALVFALAVDNATGHGISDCEGGPLASNAVCNTTLDPITRATSLVELFTVPELINNTVNTSPEVPRLGLPAYQWWSEALHGVASSPGVDFSTSGEFGYATSFLQPILMGAAFDNELIKSVGGIVGMEGRAFNNHGRVGLDFWTPNINPFKDPRWGRGQETPGEDPYHLAQYVYSLVVGLQGGLDPEPYYQVVSTCKHFAGYDLEDWDGTVRYGFNAVITSQDLVESYFPRSRVVIEMRKLALLLLPFHLLIMQVLV</sequence>
<dbReference type="InterPro" id="IPR036962">
    <property type="entry name" value="Glyco_hydro_3_N_sf"/>
</dbReference>
<evidence type="ECO:0000256" key="7">
    <source>
        <dbReference type="SAM" id="SignalP"/>
    </source>
</evidence>
<comment type="pathway">
    <text evidence="1">Glycan degradation; xylan degradation.</text>
</comment>
<dbReference type="HOGENOM" id="CLU_004542_3_0_1"/>
<dbReference type="InterPro" id="IPR017853">
    <property type="entry name" value="GH"/>
</dbReference>
<evidence type="ECO:0000313" key="10">
    <source>
        <dbReference type="Proteomes" id="UP000054485"/>
    </source>
</evidence>
<protein>
    <recommendedName>
        <fullName evidence="6">xylan 1,4-beta-xylosidase</fullName>
        <ecNumber evidence="6">3.2.1.37</ecNumber>
    </recommendedName>
</protein>
<dbReference type="EMBL" id="KN835902">
    <property type="protein sequence ID" value="KIK33625.1"/>
    <property type="molecule type" value="Genomic_DNA"/>
</dbReference>
<proteinExistence type="inferred from homology"/>
<dbReference type="GO" id="GO:0046556">
    <property type="term" value="F:alpha-L-arabinofuranosidase activity"/>
    <property type="evidence" value="ECO:0007669"/>
    <property type="project" value="TreeGrafter"/>
</dbReference>
<feature type="chain" id="PRO_5002223592" description="xylan 1,4-beta-xylosidase" evidence="7">
    <location>
        <begin position="21"/>
        <end position="262"/>
    </location>
</feature>
<reference evidence="10" key="2">
    <citation type="submission" date="2015-01" db="EMBL/GenBank/DDBJ databases">
        <title>Evolutionary Origins and Diversification of the Mycorrhizal Mutualists.</title>
        <authorList>
            <consortium name="DOE Joint Genome Institute"/>
            <consortium name="Mycorrhizal Genomics Consortium"/>
            <person name="Kohler A."/>
            <person name="Kuo A."/>
            <person name="Nagy L.G."/>
            <person name="Floudas D."/>
            <person name="Copeland A."/>
            <person name="Barry K.W."/>
            <person name="Cichocki N."/>
            <person name="Veneault-Fourrey C."/>
            <person name="LaButti K."/>
            <person name="Lindquist E.A."/>
            <person name="Lipzen A."/>
            <person name="Lundell T."/>
            <person name="Morin E."/>
            <person name="Murat C."/>
            <person name="Riley R."/>
            <person name="Ohm R."/>
            <person name="Sun H."/>
            <person name="Tunlid A."/>
            <person name="Henrissat B."/>
            <person name="Grigoriev I.V."/>
            <person name="Hibbett D.S."/>
            <person name="Martin F."/>
        </authorList>
    </citation>
    <scope>NUCLEOTIDE SEQUENCE [LARGE SCALE GENOMIC DNA]</scope>
    <source>
        <strain evidence="10">UH-Slu-Lm8-n1</strain>
    </source>
</reference>
<dbReference type="InParanoid" id="A0A0C9Z7X3"/>
<dbReference type="UniPathway" id="UPA00114"/>
<keyword evidence="10" id="KW-1185">Reference proteome</keyword>
<dbReference type="SUPFAM" id="SSF51445">
    <property type="entry name" value="(Trans)glycosidases"/>
    <property type="match status" value="1"/>
</dbReference>
<dbReference type="Proteomes" id="UP000054485">
    <property type="component" value="Unassembled WGS sequence"/>
</dbReference>
<evidence type="ECO:0000256" key="6">
    <source>
        <dbReference type="ARBA" id="ARBA00026107"/>
    </source>
</evidence>
<evidence type="ECO:0000256" key="5">
    <source>
        <dbReference type="ARBA" id="ARBA00024574"/>
    </source>
</evidence>
<name>A0A0C9Z7X3_9AGAM</name>
<reference evidence="9 10" key="1">
    <citation type="submission" date="2014-04" db="EMBL/GenBank/DDBJ databases">
        <authorList>
            <consortium name="DOE Joint Genome Institute"/>
            <person name="Kuo A."/>
            <person name="Ruytinx J."/>
            <person name="Rineau F."/>
            <person name="Colpaert J."/>
            <person name="Kohler A."/>
            <person name="Nagy L.G."/>
            <person name="Floudas D."/>
            <person name="Copeland A."/>
            <person name="Barry K.W."/>
            <person name="Cichocki N."/>
            <person name="Veneault-Fourrey C."/>
            <person name="LaButti K."/>
            <person name="Lindquist E.A."/>
            <person name="Lipzen A."/>
            <person name="Lundell T."/>
            <person name="Morin E."/>
            <person name="Murat C."/>
            <person name="Sun H."/>
            <person name="Tunlid A."/>
            <person name="Henrissat B."/>
            <person name="Grigoriev I.V."/>
            <person name="Hibbett D.S."/>
            <person name="Martin F."/>
            <person name="Nordberg H.P."/>
            <person name="Cantor M.N."/>
            <person name="Hua S.X."/>
        </authorList>
    </citation>
    <scope>NUCLEOTIDE SEQUENCE [LARGE SCALE GENOMIC DNA]</scope>
    <source>
        <strain evidence="9 10">UH-Slu-Lm8-n1</strain>
    </source>
</reference>
<keyword evidence="3" id="KW-0624">Polysaccharide degradation</keyword>
<evidence type="ECO:0000256" key="1">
    <source>
        <dbReference type="ARBA" id="ARBA00004851"/>
    </source>
</evidence>
<dbReference type="Pfam" id="PF00933">
    <property type="entry name" value="Glyco_hydro_3"/>
    <property type="match status" value="1"/>
</dbReference>
<dbReference type="PANTHER" id="PTHR42721:SF3">
    <property type="entry name" value="BETA-D-XYLOSIDASE 5-RELATED"/>
    <property type="match status" value="1"/>
</dbReference>
<gene>
    <name evidence="9" type="ORF">CY34DRAFT_110580</name>
</gene>
<comment type="catalytic activity">
    <reaction evidence="5">
        <text>Hydrolysis of (1-&gt;4)-beta-D-xylans, to remove successive D-xylose residues from the non-reducing termini.</text>
        <dbReference type="EC" id="3.2.1.37"/>
    </reaction>
</comment>